<evidence type="ECO:0000256" key="10">
    <source>
        <dbReference type="ARBA" id="ARBA00022677"/>
    </source>
</evidence>
<reference evidence="27" key="2">
    <citation type="submission" date="2025-08" db="UniProtKB">
        <authorList>
            <consortium name="Ensembl"/>
        </authorList>
    </citation>
    <scope>IDENTIFICATION</scope>
</reference>
<dbReference type="FunFam" id="1.10.510.10:FF:000030">
    <property type="entry name" value="Serine/threonine-protein kinase TAO2, putative"/>
    <property type="match status" value="1"/>
</dbReference>
<dbReference type="GO" id="GO:0005737">
    <property type="term" value="C:cytoplasm"/>
    <property type="evidence" value="ECO:0007669"/>
    <property type="project" value="UniProtKB-SubCell"/>
</dbReference>
<feature type="binding site" evidence="23">
    <location>
        <position position="53"/>
    </location>
    <ligand>
        <name>ATP</name>
        <dbReference type="ChEBI" id="CHEBI:30616"/>
    </ligand>
</feature>
<evidence type="ECO:0000313" key="27">
    <source>
        <dbReference type="Ensembl" id="ENSTRUP00000081497.1"/>
    </source>
</evidence>
<dbReference type="Ensembl" id="ENSTRUT00000060874.1">
    <property type="protein sequence ID" value="ENSTRUP00000081497.1"/>
    <property type="gene ID" value="ENSTRUG00000016256.3"/>
</dbReference>
<sequence>MPGVPKDPELADLFFKDDPEDVFCDLHEIGHGSFGAVYFARNSYSNEVVAIKKMSYNGKQTTEKWQDIIKEVKFLGQLRHPNTIEYKGCYLKDNTAWLVMEYCLGSASDLLEVHKKPLQEMEIAAITHGALLGLAYLHSHNMIHRDVKAGNILLTELGQVKLADFGSASIASPANSFVGTPYWMAPEVILAMDEGQYEGKVDIWSLGITCIELAERKPPLFNMNAMSALYHIAQNDSPTLQSNEWSDLFRSFVDYCLLKIPQERPSSGELLRHDFVRRERSPRILIDLIQRTKDAVRELDNLQYRKMKKILYQEKHNGPMGESQEEEEDSEAASCKMNSLGSNHSIPSTSVSTGSQSSSVNSMQEMLDDGCSDMTMMHPQDYGSTLESSPHTKKDHHYNWDDGIHRDHRPGLRPSSSDRSSQAQNYKNQGRFATIKSASLVTKQIHEHEQESELREQMSGYKRMRRQHQKQLIALENKLKAEMDEHRLKLQKEVETQANNAYIELEKLAKRHAVHTDKEMKTLLTDEKKFQQQIAAQQKKELTTFLDNQKKQYKLCKEKIKEEMNEDHSTPKKEKQERLSKHKENMQHSQAEEEAHLLTQQRVYFDRNCRAFKRKVMIKRHDLEQEQIREELNKKKTQKEMEHAMLIRHDESMQELEHRQLKTLQKLRMDLIRQQHQTELENQIEYNNRRERELHRKHVLELRQQPKNLKALELQIKKQFQDTCKVQTKQYKALRHHQMEVTPKAEHKTVLKALKDEQTRKLAILAEQYEQSINEMMASQALRLDEAQEAECQALRQQLQQEMELLNAYQSKIKMQTEAQHERELQKLEQKVSLRRAHLEQKIEEELVSLQKERTDRIKHLLERQERETDSFDMESLRLGFGNLGTLDLPKDDYR</sequence>
<evidence type="ECO:0000259" key="26">
    <source>
        <dbReference type="PROSITE" id="PS50011"/>
    </source>
</evidence>
<dbReference type="SMART" id="SM00220">
    <property type="entry name" value="S_TKc"/>
    <property type="match status" value="1"/>
</dbReference>
<evidence type="ECO:0000256" key="11">
    <source>
        <dbReference type="ARBA" id="ARBA00022679"/>
    </source>
</evidence>
<evidence type="ECO:0000256" key="24">
    <source>
        <dbReference type="SAM" id="Coils"/>
    </source>
</evidence>
<dbReference type="GO" id="GO:0051493">
    <property type="term" value="P:regulation of cytoskeleton organization"/>
    <property type="evidence" value="ECO:0007669"/>
    <property type="project" value="TreeGrafter"/>
</dbReference>
<evidence type="ECO:0000256" key="13">
    <source>
        <dbReference type="ARBA" id="ARBA00022763"/>
    </source>
</evidence>
<keyword evidence="9" id="KW-0723">Serine/threonine-protein kinase</keyword>
<dbReference type="InterPro" id="IPR011009">
    <property type="entry name" value="Kinase-like_dom_sf"/>
</dbReference>
<dbReference type="InterPro" id="IPR051234">
    <property type="entry name" value="TAO_STE20_kinase"/>
</dbReference>
<keyword evidence="16 24" id="KW-0175">Coiled coil</keyword>
<evidence type="ECO:0000256" key="7">
    <source>
        <dbReference type="ARBA" id="ARBA00022475"/>
    </source>
</evidence>
<keyword evidence="11" id="KW-0808">Transferase</keyword>
<dbReference type="PANTHER" id="PTHR47167">
    <property type="entry name" value="SERINE/THREONINE-PROTEIN KINASE TAO1-LIKE PROTEIN"/>
    <property type="match status" value="1"/>
</dbReference>
<proteinExistence type="inferred from homology"/>
<evidence type="ECO:0000256" key="2">
    <source>
        <dbReference type="ARBA" id="ARBA00004285"/>
    </source>
</evidence>
<evidence type="ECO:0000256" key="18">
    <source>
        <dbReference type="ARBA" id="ARBA00023204"/>
    </source>
</evidence>
<dbReference type="GeneTree" id="ENSGT00940000155735"/>
<evidence type="ECO:0000256" key="23">
    <source>
        <dbReference type="PROSITE-ProRule" id="PRU10141"/>
    </source>
</evidence>
<name>A0A674P6V7_TAKRU</name>
<feature type="coiled-coil region" evidence="24">
    <location>
        <begin position="458"/>
        <end position="511"/>
    </location>
</feature>
<keyword evidence="15 23" id="KW-0067">ATP-binding</keyword>
<dbReference type="PROSITE" id="PS00108">
    <property type="entry name" value="PROTEIN_KINASE_ST"/>
    <property type="match status" value="1"/>
</dbReference>
<evidence type="ECO:0000256" key="8">
    <source>
        <dbReference type="ARBA" id="ARBA00022490"/>
    </source>
</evidence>
<dbReference type="Proteomes" id="UP000005226">
    <property type="component" value="Chromosome 21"/>
</dbReference>
<comment type="similarity">
    <text evidence="5">Belongs to the protein kinase superfamily. STE Ser/Thr protein kinase family. STE20 subfamily.</text>
</comment>
<dbReference type="GO" id="GO:0005886">
    <property type="term" value="C:plasma membrane"/>
    <property type="evidence" value="ECO:0007669"/>
    <property type="project" value="UniProtKB-SubCell"/>
</dbReference>
<evidence type="ECO:0000256" key="16">
    <source>
        <dbReference type="ARBA" id="ARBA00023054"/>
    </source>
</evidence>
<evidence type="ECO:0000313" key="28">
    <source>
        <dbReference type="Proteomes" id="UP000005226"/>
    </source>
</evidence>
<dbReference type="InterPro" id="IPR000719">
    <property type="entry name" value="Prot_kinase_dom"/>
</dbReference>
<dbReference type="AlphaFoldDB" id="A0A674P6V7"/>
<organism evidence="27 28">
    <name type="scientific">Takifugu rubripes</name>
    <name type="common">Japanese pufferfish</name>
    <name type="synonym">Fugu rubripes</name>
    <dbReference type="NCBI Taxonomy" id="31033"/>
    <lineage>
        <taxon>Eukaryota</taxon>
        <taxon>Metazoa</taxon>
        <taxon>Chordata</taxon>
        <taxon>Craniata</taxon>
        <taxon>Vertebrata</taxon>
        <taxon>Euteleostomi</taxon>
        <taxon>Actinopterygii</taxon>
        <taxon>Neopterygii</taxon>
        <taxon>Teleostei</taxon>
        <taxon>Neoteleostei</taxon>
        <taxon>Acanthomorphata</taxon>
        <taxon>Eupercaria</taxon>
        <taxon>Tetraodontiformes</taxon>
        <taxon>Tetradontoidea</taxon>
        <taxon>Tetraodontidae</taxon>
        <taxon>Takifugu</taxon>
    </lineage>
</organism>
<dbReference type="GO" id="GO:0005811">
    <property type="term" value="C:lipid droplet"/>
    <property type="evidence" value="ECO:0007669"/>
    <property type="project" value="UniProtKB-SubCell"/>
</dbReference>
<evidence type="ECO:0000256" key="3">
    <source>
        <dbReference type="ARBA" id="ARBA00004496"/>
    </source>
</evidence>
<reference evidence="27" key="3">
    <citation type="submission" date="2025-09" db="UniProtKB">
        <authorList>
            <consortium name="Ensembl"/>
        </authorList>
    </citation>
    <scope>IDENTIFICATION</scope>
</reference>
<evidence type="ECO:0000256" key="25">
    <source>
        <dbReference type="SAM" id="MobiDB-lite"/>
    </source>
</evidence>
<evidence type="ECO:0000256" key="20">
    <source>
        <dbReference type="ARBA" id="ARBA00043013"/>
    </source>
</evidence>
<evidence type="ECO:0000256" key="4">
    <source>
        <dbReference type="ARBA" id="ARBA00004502"/>
    </source>
</evidence>
<evidence type="ECO:0000256" key="22">
    <source>
        <dbReference type="ARBA" id="ARBA00048679"/>
    </source>
</evidence>
<feature type="region of interest" description="Disordered" evidence="25">
    <location>
        <begin position="383"/>
        <end position="431"/>
    </location>
</feature>
<keyword evidence="13" id="KW-0227">DNA damage</keyword>
<evidence type="ECO:0000256" key="6">
    <source>
        <dbReference type="ARBA" id="ARBA00012513"/>
    </source>
</evidence>
<dbReference type="Gene3D" id="1.10.510.10">
    <property type="entry name" value="Transferase(Phosphotransferase) domain 1"/>
    <property type="match status" value="1"/>
</dbReference>
<dbReference type="GO" id="GO:0004674">
    <property type="term" value="F:protein serine/threonine kinase activity"/>
    <property type="evidence" value="ECO:0007669"/>
    <property type="project" value="UniProtKB-KW"/>
</dbReference>
<comment type="subcellular location">
    <subcellularLocation>
        <location evidence="1">Cell membrane</location>
        <topology evidence="1">Peripheral membrane protein</topology>
    </subcellularLocation>
    <subcellularLocation>
        <location evidence="3">Cytoplasm</location>
    </subcellularLocation>
    <subcellularLocation>
        <location evidence="4">Lipid droplet</location>
    </subcellularLocation>
    <subcellularLocation>
        <location evidence="2">Membrane raft</location>
    </subcellularLocation>
</comment>
<keyword evidence="12 23" id="KW-0547">Nucleotide-binding</keyword>
<evidence type="ECO:0000256" key="15">
    <source>
        <dbReference type="ARBA" id="ARBA00022840"/>
    </source>
</evidence>
<gene>
    <name evidence="27" type="primary">taok3a</name>
</gene>
<evidence type="ECO:0000256" key="17">
    <source>
        <dbReference type="ARBA" id="ARBA00023136"/>
    </source>
</evidence>
<feature type="compositionally biased region" description="Low complexity" evidence="25">
    <location>
        <begin position="345"/>
        <end position="361"/>
    </location>
</feature>
<dbReference type="InterPro" id="IPR017441">
    <property type="entry name" value="Protein_kinase_ATP_BS"/>
</dbReference>
<keyword evidence="8" id="KW-0963">Cytoplasm</keyword>
<dbReference type="PANTHER" id="PTHR47167:SF10">
    <property type="entry name" value="SERINE_THREONINE-PROTEIN KINASE TAO3"/>
    <property type="match status" value="1"/>
</dbReference>
<feature type="region of interest" description="Disordered" evidence="25">
    <location>
        <begin position="315"/>
        <end position="361"/>
    </location>
</feature>
<evidence type="ECO:0000256" key="14">
    <source>
        <dbReference type="ARBA" id="ARBA00022777"/>
    </source>
</evidence>
<dbReference type="EC" id="2.7.11.1" evidence="6"/>
<feature type="domain" description="Protein kinase" evidence="26">
    <location>
        <begin position="23"/>
        <end position="276"/>
    </location>
</feature>
<comment type="catalytic activity">
    <reaction evidence="22">
        <text>L-seryl-[protein] + ATP = O-phospho-L-seryl-[protein] + ADP + H(+)</text>
        <dbReference type="Rhea" id="RHEA:17989"/>
        <dbReference type="Rhea" id="RHEA-COMP:9863"/>
        <dbReference type="Rhea" id="RHEA-COMP:11604"/>
        <dbReference type="ChEBI" id="CHEBI:15378"/>
        <dbReference type="ChEBI" id="CHEBI:29999"/>
        <dbReference type="ChEBI" id="CHEBI:30616"/>
        <dbReference type="ChEBI" id="CHEBI:83421"/>
        <dbReference type="ChEBI" id="CHEBI:456216"/>
        <dbReference type="EC" id="2.7.11.1"/>
    </reaction>
</comment>
<dbReference type="GO" id="GO:0045121">
    <property type="term" value="C:membrane raft"/>
    <property type="evidence" value="ECO:0007669"/>
    <property type="project" value="UniProtKB-SubCell"/>
</dbReference>
<evidence type="ECO:0000256" key="21">
    <source>
        <dbReference type="ARBA" id="ARBA00047899"/>
    </source>
</evidence>
<dbReference type="SUPFAM" id="SSF56112">
    <property type="entry name" value="Protein kinase-like (PK-like)"/>
    <property type="match status" value="1"/>
</dbReference>
<evidence type="ECO:0000256" key="1">
    <source>
        <dbReference type="ARBA" id="ARBA00004202"/>
    </source>
</evidence>
<reference evidence="27 28" key="1">
    <citation type="journal article" date="2011" name="Genome Biol. Evol.">
        <title>Integration of the genetic map and genome assembly of fugu facilitates insights into distinct features of genome evolution in teleosts and mammals.</title>
        <authorList>
            <person name="Kai W."/>
            <person name="Kikuchi K."/>
            <person name="Tohari S."/>
            <person name="Chew A.K."/>
            <person name="Tay A."/>
            <person name="Fujiwara A."/>
            <person name="Hosoya S."/>
            <person name="Suetake H."/>
            <person name="Naruse K."/>
            <person name="Brenner S."/>
            <person name="Suzuki Y."/>
            <person name="Venkatesh B."/>
        </authorList>
    </citation>
    <scope>NUCLEOTIDE SEQUENCE [LARGE SCALE GENOMIC DNA]</scope>
</reference>
<keyword evidence="7" id="KW-1003">Cell membrane</keyword>
<dbReference type="Gene3D" id="3.30.200.20">
    <property type="entry name" value="Phosphorylase Kinase, domain 1"/>
    <property type="match status" value="1"/>
</dbReference>
<dbReference type="GO" id="GO:0006281">
    <property type="term" value="P:DNA repair"/>
    <property type="evidence" value="ECO:0007669"/>
    <property type="project" value="UniProtKB-KW"/>
</dbReference>
<keyword evidence="18" id="KW-0234">DNA repair</keyword>
<keyword evidence="14" id="KW-0418">Kinase</keyword>
<comment type="catalytic activity">
    <reaction evidence="21">
        <text>L-threonyl-[protein] + ATP = O-phospho-L-threonyl-[protein] + ADP + H(+)</text>
        <dbReference type="Rhea" id="RHEA:46608"/>
        <dbReference type="Rhea" id="RHEA-COMP:11060"/>
        <dbReference type="Rhea" id="RHEA-COMP:11605"/>
        <dbReference type="ChEBI" id="CHEBI:15378"/>
        <dbReference type="ChEBI" id="CHEBI:30013"/>
        <dbReference type="ChEBI" id="CHEBI:30616"/>
        <dbReference type="ChEBI" id="CHEBI:61977"/>
        <dbReference type="ChEBI" id="CHEBI:456216"/>
        <dbReference type="EC" id="2.7.11.1"/>
    </reaction>
</comment>
<evidence type="ECO:0000256" key="12">
    <source>
        <dbReference type="ARBA" id="ARBA00022741"/>
    </source>
</evidence>
<keyword evidence="28" id="KW-1185">Reference proteome</keyword>
<evidence type="ECO:0000256" key="5">
    <source>
        <dbReference type="ARBA" id="ARBA00008874"/>
    </source>
</evidence>
<feature type="coiled-coil region" evidence="24">
    <location>
        <begin position="755"/>
        <end position="831"/>
    </location>
</feature>
<evidence type="ECO:0000256" key="9">
    <source>
        <dbReference type="ARBA" id="ARBA00022527"/>
    </source>
</evidence>
<feature type="region of interest" description="Disordered" evidence="25">
    <location>
        <begin position="562"/>
        <end position="594"/>
    </location>
</feature>
<keyword evidence="17" id="KW-0472">Membrane</keyword>
<dbReference type="PROSITE" id="PS00107">
    <property type="entry name" value="PROTEIN_KINASE_ATP"/>
    <property type="match status" value="1"/>
</dbReference>
<protein>
    <recommendedName>
        <fullName evidence="19">Serine/threonine-protein kinase TAO3</fullName>
        <ecNumber evidence="6">2.7.11.1</ecNumber>
    </recommendedName>
    <alternativeName>
        <fullName evidence="20">Thousand and one amino acid protein 3</fullName>
    </alternativeName>
</protein>
<evidence type="ECO:0000256" key="19">
    <source>
        <dbReference type="ARBA" id="ARBA00040009"/>
    </source>
</evidence>
<dbReference type="FunFam" id="3.30.200.20:FF:000029">
    <property type="entry name" value="Serine/threonine-protein kinase TAO2, putative"/>
    <property type="match status" value="1"/>
</dbReference>
<accession>A0A674P6V7</accession>
<dbReference type="GO" id="GO:0005524">
    <property type="term" value="F:ATP binding"/>
    <property type="evidence" value="ECO:0007669"/>
    <property type="project" value="UniProtKB-UniRule"/>
</dbReference>
<dbReference type="PROSITE" id="PS50011">
    <property type="entry name" value="PROTEIN_KINASE_DOM"/>
    <property type="match status" value="1"/>
</dbReference>
<feature type="compositionally biased region" description="Polar residues" evidence="25">
    <location>
        <begin position="414"/>
        <end position="428"/>
    </location>
</feature>
<dbReference type="Pfam" id="PF00069">
    <property type="entry name" value="Pkinase"/>
    <property type="match status" value="1"/>
</dbReference>
<keyword evidence="10" id="KW-0551">Lipid droplet</keyword>
<dbReference type="InterPro" id="IPR008271">
    <property type="entry name" value="Ser/Thr_kinase_AS"/>
</dbReference>